<dbReference type="EMBL" id="LAZR01002054">
    <property type="protein sequence ID" value="KKN35208.1"/>
    <property type="molecule type" value="Genomic_DNA"/>
</dbReference>
<dbReference type="AlphaFoldDB" id="A0A0F9T138"/>
<feature type="region of interest" description="Disordered" evidence="1">
    <location>
        <begin position="102"/>
        <end position="136"/>
    </location>
</feature>
<evidence type="ECO:0008006" key="3">
    <source>
        <dbReference type="Google" id="ProtNLM"/>
    </source>
</evidence>
<accession>A0A0F9T138</accession>
<protein>
    <recommendedName>
        <fullName evidence="3">DnaD domain-containing protein</fullName>
    </recommendedName>
</protein>
<name>A0A0F9T138_9ZZZZ</name>
<proteinExistence type="predicted"/>
<evidence type="ECO:0000313" key="2">
    <source>
        <dbReference type="EMBL" id="KKN35208.1"/>
    </source>
</evidence>
<feature type="region of interest" description="Disordered" evidence="1">
    <location>
        <begin position="148"/>
        <end position="169"/>
    </location>
</feature>
<sequence>MPKWRKLHVKVRESLDVNEMPDDFTRLLWVLLPIALDREGRGQDSPAWVRSNVFPLRLDVTLEQIQQAMDWIATHEMLERYQVGGRSYFWVPSFARYQGDRTREAESLYPAPREQGETYSRPNHDLLTTKSSPDVDVDIDSDVEVEVDASPPAAAPPPPESRPEPNADPATAHLFDLIAKAGILIGGQHQAEQWTAILDLTTNKNLLTETFVEAAQLGKRPSPRWVEAVLRRCIEQGVRPGKWNGRARASPANSHVEDDFDWQAYSDELAQAREDNDGPRDDADDQGEPPT</sequence>
<feature type="region of interest" description="Disordered" evidence="1">
    <location>
        <begin position="241"/>
        <end position="291"/>
    </location>
</feature>
<reference evidence="2" key="1">
    <citation type="journal article" date="2015" name="Nature">
        <title>Complex archaea that bridge the gap between prokaryotes and eukaryotes.</title>
        <authorList>
            <person name="Spang A."/>
            <person name="Saw J.H."/>
            <person name="Jorgensen S.L."/>
            <person name="Zaremba-Niedzwiedzka K."/>
            <person name="Martijn J."/>
            <person name="Lind A.E."/>
            <person name="van Eijk R."/>
            <person name="Schleper C."/>
            <person name="Guy L."/>
            <person name="Ettema T.J."/>
        </authorList>
    </citation>
    <scope>NUCLEOTIDE SEQUENCE</scope>
</reference>
<feature type="compositionally biased region" description="Acidic residues" evidence="1">
    <location>
        <begin position="282"/>
        <end position="291"/>
    </location>
</feature>
<gene>
    <name evidence="2" type="ORF">LCGC14_0785800</name>
</gene>
<organism evidence="2">
    <name type="scientific">marine sediment metagenome</name>
    <dbReference type="NCBI Taxonomy" id="412755"/>
    <lineage>
        <taxon>unclassified sequences</taxon>
        <taxon>metagenomes</taxon>
        <taxon>ecological metagenomes</taxon>
    </lineage>
</organism>
<feature type="compositionally biased region" description="Basic and acidic residues" evidence="1">
    <location>
        <begin position="270"/>
        <end position="281"/>
    </location>
</feature>
<comment type="caution">
    <text evidence="2">The sequence shown here is derived from an EMBL/GenBank/DDBJ whole genome shotgun (WGS) entry which is preliminary data.</text>
</comment>
<evidence type="ECO:0000256" key="1">
    <source>
        <dbReference type="SAM" id="MobiDB-lite"/>
    </source>
</evidence>
<feature type="compositionally biased region" description="Polar residues" evidence="1">
    <location>
        <begin position="117"/>
        <end position="132"/>
    </location>
</feature>